<comment type="caution">
    <text evidence="1">The sequence shown here is derived from an EMBL/GenBank/DDBJ whole genome shotgun (WGS) entry which is preliminary data.</text>
</comment>
<evidence type="ECO:0000313" key="4">
    <source>
        <dbReference type="Proteomes" id="UP000321927"/>
    </source>
</evidence>
<dbReference type="AlphaFoldDB" id="A0A2W7TD18"/>
<dbReference type="Proteomes" id="UP000321927">
    <property type="component" value="Unassembled WGS sequence"/>
</dbReference>
<evidence type="ECO:0000313" key="2">
    <source>
        <dbReference type="EMBL" id="TXD79305.1"/>
    </source>
</evidence>
<organism evidence="1 3">
    <name type="scientific">Algoriphagus ratkowskyi</name>
    <dbReference type="NCBI Taxonomy" id="57028"/>
    <lineage>
        <taxon>Bacteria</taxon>
        <taxon>Pseudomonadati</taxon>
        <taxon>Bacteroidota</taxon>
        <taxon>Cytophagia</taxon>
        <taxon>Cytophagales</taxon>
        <taxon>Cyclobacteriaceae</taxon>
        <taxon>Algoriphagus</taxon>
    </lineage>
</organism>
<evidence type="ECO:0000313" key="3">
    <source>
        <dbReference type="Proteomes" id="UP000249115"/>
    </source>
</evidence>
<dbReference type="Proteomes" id="UP000249115">
    <property type="component" value="Unassembled WGS sequence"/>
</dbReference>
<sequence>MIKPKINTDSDEFGLPSGLSIADRVAGILAEATLQFLVVFAALPPALAGGKRDSKIVFRL</sequence>
<dbReference type="EMBL" id="QKZU01000001">
    <property type="protein sequence ID" value="PZX61182.1"/>
    <property type="molecule type" value="Genomic_DNA"/>
</dbReference>
<name>A0A2W7TD18_9BACT</name>
<accession>A0A2W7TD18</accession>
<proteinExistence type="predicted"/>
<reference evidence="1 3" key="1">
    <citation type="submission" date="2018-06" db="EMBL/GenBank/DDBJ databases">
        <title>Genomic Encyclopedia of Archaeal and Bacterial Type Strains, Phase II (KMG-II): from individual species to whole genera.</title>
        <authorList>
            <person name="Goeker M."/>
        </authorList>
    </citation>
    <scope>NUCLEOTIDE SEQUENCE [LARGE SCALE GENOMIC DNA]</scope>
    <source>
        <strain evidence="1 3">DSM 22686</strain>
    </source>
</reference>
<gene>
    <name evidence="2" type="ORF">ESW18_03480</name>
    <name evidence="1" type="ORF">LV84_00170</name>
</gene>
<evidence type="ECO:0000313" key="1">
    <source>
        <dbReference type="EMBL" id="PZX61182.1"/>
    </source>
</evidence>
<dbReference type="EMBL" id="VORV01000002">
    <property type="protein sequence ID" value="TXD79305.1"/>
    <property type="molecule type" value="Genomic_DNA"/>
</dbReference>
<protein>
    <submittedName>
        <fullName evidence="1">Uncharacterized protein</fullName>
    </submittedName>
</protein>
<keyword evidence="4" id="KW-1185">Reference proteome</keyword>
<reference evidence="2 4" key="2">
    <citation type="submission" date="2019-08" db="EMBL/GenBank/DDBJ databases">
        <title>Genome of Algoriphagus ratkowskyi IC026.</title>
        <authorList>
            <person name="Bowman J.P."/>
        </authorList>
    </citation>
    <scope>NUCLEOTIDE SEQUENCE [LARGE SCALE GENOMIC DNA]</scope>
    <source>
        <strain evidence="2 4">IC026</strain>
    </source>
</reference>
<dbReference type="RefSeq" id="WP_086497865.1">
    <property type="nucleotide sequence ID" value="NZ_MSSV01000001.1"/>
</dbReference>